<keyword evidence="6" id="KW-1185">Reference proteome</keyword>
<keyword evidence="2 3" id="KW-0694">RNA-binding</keyword>
<dbReference type="SUPFAM" id="SSF54928">
    <property type="entry name" value="RNA-binding domain, RBD"/>
    <property type="match status" value="1"/>
</dbReference>
<dbReference type="InterPro" id="IPR035979">
    <property type="entry name" value="RBD_domain_sf"/>
</dbReference>
<dbReference type="OrthoDB" id="1046468at2759"/>
<dbReference type="Pfam" id="PF00076">
    <property type="entry name" value="RRM_1"/>
    <property type="match status" value="1"/>
</dbReference>
<organism evidence="5 6">
    <name type="scientific">Artemisia annua</name>
    <name type="common">Sweet wormwood</name>
    <dbReference type="NCBI Taxonomy" id="35608"/>
    <lineage>
        <taxon>Eukaryota</taxon>
        <taxon>Viridiplantae</taxon>
        <taxon>Streptophyta</taxon>
        <taxon>Embryophyta</taxon>
        <taxon>Tracheophyta</taxon>
        <taxon>Spermatophyta</taxon>
        <taxon>Magnoliopsida</taxon>
        <taxon>eudicotyledons</taxon>
        <taxon>Gunneridae</taxon>
        <taxon>Pentapetalae</taxon>
        <taxon>asterids</taxon>
        <taxon>campanulids</taxon>
        <taxon>Asterales</taxon>
        <taxon>Asteraceae</taxon>
        <taxon>Asteroideae</taxon>
        <taxon>Anthemideae</taxon>
        <taxon>Artemisiinae</taxon>
        <taxon>Artemisia</taxon>
    </lineage>
</organism>
<accession>A0A2U1PAV5</accession>
<keyword evidence="1" id="KW-0677">Repeat</keyword>
<dbReference type="GO" id="GO:0003723">
    <property type="term" value="F:RNA binding"/>
    <property type="evidence" value="ECO:0007669"/>
    <property type="project" value="UniProtKB-UniRule"/>
</dbReference>
<protein>
    <submittedName>
        <fullName evidence="5">Nucleotide-binding, alpha-beta plait</fullName>
    </submittedName>
</protein>
<evidence type="ECO:0000313" key="5">
    <source>
        <dbReference type="EMBL" id="PWA82878.1"/>
    </source>
</evidence>
<gene>
    <name evidence="5" type="ORF">CTI12_AA175230</name>
</gene>
<comment type="caution">
    <text evidence="5">The sequence shown here is derived from an EMBL/GenBank/DDBJ whole genome shotgun (WGS) entry which is preliminary data.</text>
</comment>
<evidence type="ECO:0000256" key="3">
    <source>
        <dbReference type="PROSITE-ProRule" id="PRU00176"/>
    </source>
</evidence>
<dbReference type="PANTHER" id="PTHR23236">
    <property type="entry name" value="EUKARYOTIC TRANSLATION INITIATION FACTOR 4B/4H"/>
    <property type="match status" value="1"/>
</dbReference>
<proteinExistence type="predicted"/>
<reference evidence="5 6" key="1">
    <citation type="journal article" date="2018" name="Mol. Plant">
        <title>The genome of Artemisia annua provides insight into the evolution of Asteraceae family and artemisinin biosynthesis.</title>
        <authorList>
            <person name="Shen Q."/>
            <person name="Zhang L."/>
            <person name="Liao Z."/>
            <person name="Wang S."/>
            <person name="Yan T."/>
            <person name="Shi P."/>
            <person name="Liu M."/>
            <person name="Fu X."/>
            <person name="Pan Q."/>
            <person name="Wang Y."/>
            <person name="Lv Z."/>
            <person name="Lu X."/>
            <person name="Zhang F."/>
            <person name="Jiang W."/>
            <person name="Ma Y."/>
            <person name="Chen M."/>
            <person name="Hao X."/>
            <person name="Li L."/>
            <person name="Tang Y."/>
            <person name="Lv G."/>
            <person name="Zhou Y."/>
            <person name="Sun X."/>
            <person name="Brodelius P.E."/>
            <person name="Rose J.K.C."/>
            <person name="Tang K."/>
        </authorList>
    </citation>
    <scope>NUCLEOTIDE SEQUENCE [LARGE SCALE GENOMIC DNA]</scope>
    <source>
        <strain evidence="6">cv. Huhao1</strain>
        <tissue evidence="5">Leaf</tissue>
    </source>
</reference>
<evidence type="ECO:0000313" key="6">
    <source>
        <dbReference type="Proteomes" id="UP000245207"/>
    </source>
</evidence>
<dbReference type="EMBL" id="PKPP01001419">
    <property type="protein sequence ID" value="PWA82878.1"/>
    <property type="molecule type" value="Genomic_DNA"/>
</dbReference>
<dbReference type="SMART" id="SM00360">
    <property type="entry name" value="RRM"/>
    <property type="match status" value="1"/>
</dbReference>
<name>A0A2U1PAV5_ARTAN</name>
<sequence>MFSESAEPLPWDKENAYTRDAIELYYEMKLNLPLTGSDQLVILINSVIFQQLILYLDGEDGMPEISSTGHPQLANVRPTSSKPLKYTSSGLPKPKGCEGQVKTIYIPGFRSSDAYDNIKIALVKHFEKCGDITRVDVLNDHESGALKGFCRVAFIDFAGNNEFRKALQLNGSELGGSKLIVEKAKKGEVKDLNMGMVMAGGLKKVAFLVVGAVENMAQECFDPIVAKSGRDLIPVMVNGKRIPGTKDPKVRSNGRYRGDSERRRVIYVHCVSDTPVSCEYFAYSAFLLIECS</sequence>
<dbReference type="Gene3D" id="3.30.70.330">
    <property type="match status" value="1"/>
</dbReference>
<feature type="domain" description="RRM" evidence="4">
    <location>
        <begin position="102"/>
        <end position="186"/>
    </location>
</feature>
<dbReference type="AlphaFoldDB" id="A0A2U1PAV5"/>
<dbReference type="STRING" id="35608.A0A2U1PAV5"/>
<dbReference type="InterPro" id="IPR012677">
    <property type="entry name" value="Nucleotide-bd_a/b_plait_sf"/>
</dbReference>
<dbReference type="Proteomes" id="UP000245207">
    <property type="component" value="Unassembled WGS sequence"/>
</dbReference>
<evidence type="ECO:0000256" key="2">
    <source>
        <dbReference type="ARBA" id="ARBA00022884"/>
    </source>
</evidence>
<dbReference type="InterPro" id="IPR000504">
    <property type="entry name" value="RRM_dom"/>
</dbReference>
<evidence type="ECO:0000259" key="4">
    <source>
        <dbReference type="PROSITE" id="PS50102"/>
    </source>
</evidence>
<dbReference type="PROSITE" id="PS50102">
    <property type="entry name" value="RRM"/>
    <property type="match status" value="1"/>
</dbReference>
<dbReference type="PANTHER" id="PTHR23236:SF119">
    <property type="entry name" value="NUCLEAR RNA-BINDING PROTEIN SART-3"/>
    <property type="match status" value="1"/>
</dbReference>
<evidence type="ECO:0000256" key="1">
    <source>
        <dbReference type="ARBA" id="ARBA00022737"/>
    </source>
</evidence>